<evidence type="ECO:0000313" key="2">
    <source>
        <dbReference type="EMBL" id="KAL3827361.1"/>
    </source>
</evidence>
<feature type="compositionally biased region" description="Basic and acidic residues" evidence="1">
    <location>
        <begin position="1749"/>
        <end position="1762"/>
    </location>
</feature>
<feature type="compositionally biased region" description="Basic and acidic residues" evidence="1">
    <location>
        <begin position="1134"/>
        <end position="1157"/>
    </location>
</feature>
<evidence type="ECO:0000313" key="3">
    <source>
        <dbReference type="Proteomes" id="UP001530377"/>
    </source>
</evidence>
<feature type="region of interest" description="Disordered" evidence="1">
    <location>
        <begin position="46"/>
        <end position="84"/>
    </location>
</feature>
<dbReference type="Proteomes" id="UP001530377">
    <property type="component" value="Unassembled WGS sequence"/>
</dbReference>
<feature type="compositionally biased region" description="Basic and acidic residues" evidence="1">
    <location>
        <begin position="49"/>
        <end position="63"/>
    </location>
</feature>
<feature type="region of interest" description="Disordered" evidence="1">
    <location>
        <begin position="1547"/>
        <end position="1575"/>
    </location>
</feature>
<sequence length="1797" mass="200013">MILSPKRSHVTLEGSNTTKSDALAVGAKLADSLSISLHELLTNHVGRSSKSDETESSHQDIYHKYLNSPPLTDSTDPSRYESEKQWKERAEQWLSSAMATVGVGSNINAIKFWREHGEDNDESFADGRYMVWLAKEILFGLAIEGAVPNKDGSDDHDGSSPDYDDYHPGDHLIGVLDNWHQSTMQLLSKTGAKIYDTDTVVEEEYYDAAGVMWQMLLQKASLSPDSLRDYFDEYSYSQDRCEQNPFRLYFELPSFFRFATVEAAGVDSQDHGGCMNQSNKRRKSNRPEVLSVGGVPKSIAWLPLLGYSVAYSFLSSPINTTLTADEQIRFLKENICASLPPMMSISNYYNTKKSILSGIVACVIDELGEWIVLDGLELGDDDRACLREERMHEELRARASVSEIVDMLLVDAGILANLANLTSTPLANLVAEIADAILNYSVVYNRLRLPLKSNQDQDDENDNSSLPQHNFIIHDAQHVVDFMDKTNPQLKHQLMNRKFISGQYFSSTGSRSAPPHPIVIYTRALLTSNRLPEASKLSRILEDCSGIDDSSKRHCYFLLFENMHDNGVLFEDGWNDNAGGATLANICVGALGRKCALDYLANVVLEAKENLLSNLSLSRNHKKRAEHEMLCVKDAVRRTVLKFLLPRAYSTNEALVIATSLSDAKNDPQLENVVWGANDSNSLAHQILAARSLYSSWNEYIIGEEGDNIFQKDESPTQVENMDAEGSSQPKRTTAEPINNELAQKNYQMCGVDNIDHTRKKDKETYNSVIDLEHSDSSSALGTESIEDNKNDDEECGVSYPRHTRQYTGNYKEEGYSESDEDKFIDGRVLPEAVHQFIIPATTEKRCQTMDDQVRGNEKEAAIKEQSGRHNEGRLVDDMIEVKAELLGNHCLGTGVLERNERANIETSLTPGTEDANEEVLDDVNDIEECPHNLLQQTMQKTKKERDKTEQVDEEVTEGQLQFNEDAFEDNETSSDDDTTETDGIIMADDEQSIDTEEDKRIYAEASIDTEDEKRDDQVDLQEEQMVNGADGVKEGTPLFDESEVDHGKPSVLVVAAISCQRQGSKQIESHSKYVRYELPEASDRHSIYDTSADHVSMNANHRENYGNTSQGDSMDIDKSCSVQVDAKYLDNAHSYSDHNGEDSSTKLAEETGHTDDGYVPDAEVTEEECGTREQNETARTIRYLDGYIPDAELTEEERPEKMKKTEEEGAAAPRLTENTSIDEGYVPDDTLTEEERGYFPDGPTTLQEVEVGGDNNYYNPATMDACIPSVQKASDDDSRASLLGGDTQEDDREDAIMRSDFVATPNIFQQDQSDPAAQEFEFATETSLRLRDTNEIADNESFSVDSGEIRISDLSLIVDERSFKNDFIGQHTSMSEIECAVTTPKDSRISERGDAAVEAEVDTDGREVEREPAFLLEHATNAEATVTLDTNADTTQLTTKNILSHISEVSKLNNVVESVTVAGDKTIQHDDREDISRWTFMELREKLYELNVPIKKGWRKKDLVKCVQNHLDNRPILEDVQGADNYYADVGEDFLKSKAASVSFKQDNASASISSTPKPKSPSSSGRRSTRDKTRSLKAALIQVVRDTPISELSKSAHSELDDDSLQEQNSTPNTEHSGPSPGVPTTITTRRLRVNKHPSLPVVPEGVIVEGATADAKAVEMVAETEVSETDQKVKSLKATQKSASSKKSSSLKRKENESASSDSSFTSRTRSKTTVIDNSNATKAPKLGVRSTRASSTKLEQNQLPPKRESDRSKKKVDEVNSIVSTRRSTRILASSTNDSASTGTRRSSRRAKN</sequence>
<name>A0ABD3SRX8_9STRA</name>
<feature type="compositionally biased region" description="Polar residues" evidence="1">
    <location>
        <begin position="1735"/>
        <end position="1747"/>
    </location>
</feature>
<feature type="compositionally biased region" description="Acidic residues" evidence="1">
    <location>
        <begin position="966"/>
        <end position="981"/>
    </location>
</feature>
<feature type="region of interest" description="Disordered" evidence="1">
    <location>
        <begin position="1667"/>
        <end position="1797"/>
    </location>
</feature>
<accession>A0ABD3SRX8</accession>
<feature type="compositionally biased region" description="Low complexity" evidence="1">
    <location>
        <begin position="1679"/>
        <end position="1691"/>
    </location>
</feature>
<comment type="caution">
    <text evidence="2">The sequence shown here is derived from an EMBL/GenBank/DDBJ whole genome shotgun (WGS) entry which is preliminary data.</text>
</comment>
<keyword evidence="3" id="KW-1185">Reference proteome</keyword>
<feature type="compositionally biased region" description="Low complexity" evidence="1">
    <location>
        <begin position="1701"/>
        <end position="1717"/>
    </location>
</feature>
<feature type="compositionally biased region" description="Polar residues" evidence="1">
    <location>
        <begin position="716"/>
        <end position="732"/>
    </location>
</feature>
<feature type="compositionally biased region" description="Low complexity" evidence="1">
    <location>
        <begin position="1550"/>
        <end position="1568"/>
    </location>
</feature>
<feature type="compositionally biased region" description="Basic and acidic residues" evidence="1">
    <location>
        <begin position="942"/>
        <end position="951"/>
    </location>
</feature>
<feature type="region of interest" description="Disordered" evidence="1">
    <location>
        <begin position="711"/>
        <end position="734"/>
    </location>
</feature>
<feature type="region of interest" description="Disordered" evidence="1">
    <location>
        <begin position="1592"/>
        <end position="1640"/>
    </location>
</feature>
<proteinExistence type="predicted"/>
<feature type="region of interest" description="Disordered" evidence="1">
    <location>
        <begin position="776"/>
        <end position="801"/>
    </location>
</feature>
<feature type="compositionally biased region" description="Acidic residues" evidence="1">
    <location>
        <begin position="988"/>
        <end position="997"/>
    </location>
</feature>
<evidence type="ECO:0008006" key="4">
    <source>
        <dbReference type="Google" id="ProtNLM"/>
    </source>
</evidence>
<dbReference type="EMBL" id="JALLPB020000004">
    <property type="protein sequence ID" value="KAL3827361.1"/>
    <property type="molecule type" value="Genomic_DNA"/>
</dbReference>
<feature type="compositionally biased region" description="Polar residues" evidence="1">
    <location>
        <begin position="1608"/>
        <end position="1631"/>
    </location>
</feature>
<reference evidence="2 3" key="1">
    <citation type="submission" date="2024-10" db="EMBL/GenBank/DDBJ databases">
        <title>Updated reference genomes for cyclostephanoid diatoms.</title>
        <authorList>
            <person name="Roberts W.R."/>
            <person name="Alverson A.J."/>
        </authorList>
    </citation>
    <scope>NUCLEOTIDE SEQUENCE [LARGE SCALE GENOMIC DNA]</scope>
    <source>
        <strain evidence="2 3">AJA228-03</strain>
    </source>
</reference>
<feature type="region of interest" description="Disordered" evidence="1">
    <location>
        <begin position="1134"/>
        <end position="1160"/>
    </location>
</feature>
<feature type="region of interest" description="Disordered" evidence="1">
    <location>
        <begin position="1190"/>
        <end position="1228"/>
    </location>
</feature>
<feature type="region of interest" description="Disordered" evidence="1">
    <location>
        <begin position="935"/>
        <end position="999"/>
    </location>
</feature>
<protein>
    <recommendedName>
        <fullName evidence="4">SAP domain-containing protein</fullName>
    </recommendedName>
</protein>
<evidence type="ECO:0000256" key="1">
    <source>
        <dbReference type="SAM" id="MobiDB-lite"/>
    </source>
</evidence>
<feature type="compositionally biased region" description="Basic and acidic residues" evidence="1">
    <location>
        <begin position="1197"/>
        <end position="1208"/>
    </location>
</feature>
<feature type="compositionally biased region" description="Polar residues" evidence="1">
    <location>
        <begin position="1765"/>
        <end position="1782"/>
    </location>
</feature>
<gene>
    <name evidence="2" type="ORF">ACHAXA_003095</name>
</gene>
<organism evidence="2 3">
    <name type="scientific">Cyclostephanos tholiformis</name>
    <dbReference type="NCBI Taxonomy" id="382380"/>
    <lineage>
        <taxon>Eukaryota</taxon>
        <taxon>Sar</taxon>
        <taxon>Stramenopiles</taxon>
        <taxon>Ochrophyta</taxon>
        <taxon>Bacillariophyta</taxon>
        <taxon>Coscinodiscophyceae</taxon>
        <taxon>Thalassiosirophycidae</taxon>
        <taxon>Stephanodiscales</taxon>
        <taxon>Stephanodiscaceae</taxon>
        <taxon>Cyclostephanos</taxon>
    </lineage>
</organism>